<dbReference type="Pfam" id="PF18697">
    <property type="entry name" value="MLVIN_C"/>
    <property type="match status" value="1"/>
</dbReference>
<evidence type="ECO:0000256" key="2">
    <source>
        <dbReference type="ARBA" id="ARBA00022695"/>
    </source>
</evidence>
<feature type="domain" description="Murine leukemia virus integrase C-terminal" evidence="7">
    <location>
        <begin position="48"/>
        <end position="86"/>
    </location>
</feature>
<dbReference type="GO" id="GO:0004519">
    <property type="term" value="F:endonuclease activity"/>
    <property type="evidence" value="ECO:0007669"/>
    <property type="project" value="UniProtKB-KW"/>
</dbReference>
<keyword evidence="1" id="KW-0808">Transferase</keyword>
<proteinExistence type="predicted"/>
<evidence type="ECO:0000256" key="4">
    <source>
        <dbReference type="ARBA" id="ARBA00022759"/>
    </source>
</evidence>
<evidence type="ECO:0000313" key="8">
    <source>
        <dbReference type="EMBL" id="KAJ1169541.1"/>
    </source>
</evidence>
<keyword evidence="4" id="KW-0255">Endonuclease</keyword>
<evidence type="ECO:0000313" key="9">
    <source>
        <dbReference type="Proteomes" id="UP001066276"/>
    </source>
</evidence>
<reference evidence="8" key="1">
    <citation type="journal article" date="2022" name="bioRxiv">
        <title>Sequencing and chromosome-scale assembly of the giantPleurodeles waltlgenome.</title>
        <authorList>
            <person name="Brown T."/>
            <person name="Elewa A."/>
            <person name="Iarovenko S."/>
            <person name="Subramanian E."/>
            <person name="Araus A.J."/>
            <person name="Petzold A."/>
            <person name="Susuki M."/>
            <person name="Suzuki K.-i.T."/>
            <person name="Hayashi T."/>
            <person name="Toyoda A."/>
            <person name="Oliveira C."/>
            <person name="Osipova E."/>
            <person name="Leigh N.D."/>
            <person name="Simon A."/>
            <person name="Yun M.H."/>
        </authorList>
    </citation>
    <scope>NUCLEOTIDE SEQUENCE</scope>
    <source>
        <strain evidence="8">20211129_DDA</strain>
        <tissue evidence="8">Liver</tissue>
    </source>
</reference>
<evidence type="ECO:0000256" key="1">
    <source>
        <dbReference type="ARBA" id="ARBA00022679"/>
    </source>
</evidence>
<dbReference type="InterPro" id="IPR040643">
    <property type="entry name" value="MLVIN_C"/>
</dbReference>
<dbReference type="GO" id="GO:0016787">
    <property type="term" value="F:hydrolase activity"/>
    <property type="evidence" value="ECO:0007669"/>
    <property type="project" value="UniProtKB-KW"/>
</dbReference>
<dbReference type="Gene3D" id="2.30.30.850">
    <property type="match status" value="1"/>
</dbReference>
<evidence type="ECO:0000259" key="7">
    <source>
        <dbReference type="Pfam" id="PF18697"/>
    </source>
</evidence>
<evidence type="ECO:0000256" key="6">
    <source>
        <dbReference type="SAM" id="MobiDB-lite"/>
    </source>
</evidence>
<name>A0AAV7T049_PLEWA</name>
<gene>
    <name evidence="8" type="ORF">NDU88_001434</name>
</gene>
<feature type="region of interest" description="Disordered" evidence="6">
    <location>
        <begin position="1"/>
        <end position="29"/>
    </location>
</feature>
<keyword evidence="3" id="KW-0540">Nuclease</keyword>
<comment type="caution">
    <text evidence="8">The sequence shown here is derived from an EMBL/GenBank/DDBJ whole genome shotgun (WGS) entry which is preliminary data.</text>
</comment>
<keyword evidence="2" id="KW-0548">Nucleotidyltransferase</keyword>
<evidence type="ECO:0000256" key="5">
    <source>
        <dbReference type="ARBA" id="ARBA00022801"/>
    </source>
</evidence>
<accession>A0AAV7T049</accession>
<dbReference type="Proteomes" id="UP001066276">
    <property type="component" value="Chromosome 4_1"/>
</dbReference>
<keyword evidence="5" id="KW-0378">Hydrolase</keyword>
<evidence type="ECO:0000256" key="3">
    <source>
        <dbReference type="ARBA" id="ARBA00022722"/>
    </source>
</evidence>
<dbReference type="AlphaFoldDB" id="A0AAV7T049"/>
<organism evidence="8 9">
    <name type="scientific">Pleurodeles waltl</name>
    <name type="common">Iberian ribbed newt</name>
    <dbReference type="NCBI Taxonomy" id="8319"/>
    <lineage>
        <taxon>Eukaryota</taxon>
        <taxon>Metazoa</taxon>
        <taxon>Chordata</taxon>
        <taxon>Craniata</taxon>
        <taxon>Vertebrata</taxon>
        <taxon>Euteleostomi</taxon>
        <taxon>Amphibia</taxon>
        <taxon>Batrachia</taxon>
        <taxon>Caudata</taxon>
        <taxon>Salamandroidea</taxon>
        <taxon>Salamandridae</taxon>
        <taxon>Pleurodelinae</taxon>
        <taxon>Pleurodeles</taxon>
    </lineage>
</organism>
<protein>
    <recommendedName>
        <fullName evidence="7">Murine leukemia virus integrase C-terminal domain-containing protein</fullName>
    </recommendedName>
</protein>
<sequence>MALDGAIRPALPGVRGKKPRTPDSAGVGGKWRMGVEAAAVQTAQEQCHSLKAVDWVVVKKHVRKTCLEPRRKGPFQVILMTTTAVK</sequence>
<dbReference type="EMBL" id="JANPWB010000007">
    <property type="protein sequence ID" value="KAJ1169541.1"/>
    <property type="molecule type" value="Genomic_DNA"/>
</dbReference>
<dbReference type="GO" id="GO:0016779">
    <property type="term" value="F:nucleotidyltransferase activity"/>
    <property type="evidence" value="ECO:0007669"/>
    <property type="project" value="UniProtKB-KW"/>
</dbReference>
<keyword evidence="9" id="KW-1185">Reference proteome</keyword>